<evidence type="ECO:0000313" key="3">
    <source>
        <dbReference type="EMBL" id="KIJ45013.1"/>
    </source>
</evidence>
<feature type="non-terminal residue" evidence="3">
    <location>
        <position position="1"/>
    </location>
</feature>
<dbReference type="OrthoDB" id="3265672at2759"/>
<name>A0A0C9UQ36_SPHS4</name>
<dbReference type="Pfam" id="PF03184">
    <property type="entry name" value="DDE_1"/>
    <property type="match status" value="1"/>
</dbReference>
<dbReference type="GO" id="GO:0005634">
    <property type="term" value="C:nucleus"/>
    <property type="evidence" value="ECO:0007669"/>
    <property type="project" value="TreeGrafter"/>
</dbReference>
<sequence length="345" mass="38594">MTGRTPTEEWVRRFFKKVKGIEMATVLGLDPKRAKAFSCENISHFFELYKETVTSLDIPPTNIFHFDEKGLQLGGGRKNIRTKYIFATEHINRYVKKSDSLVLVTILECISAVGEICPSGFVLPQGPVCDFSDIEGVGCVATSENGWTDNFICGEWFTKVFIPWAKEVSNPTFPIIFISDGHGSHETHKMLLAALDNDIIMISLPLHTTHKMQPLDVGVFGPLQIELGKQCNDLAITGTEVSCDTVIQEYMAIRATHMKPKAIKSAFRHTGLCSFNVDIFTDEDFAPALFFTNKPTRPDGYPEHVNTSDESAASTHCHQSSAEEDWGDDVSEDEDYRPHSEPEHD</sequence>
<reference evidence="3 4" key="1">
    <citation type="submission" date="2014-06" db="EMBL/GenBank/DDBJ databases">
        <title>Evolutionary Origins and Diversification of the Mycorrhizal Mutualists.</title>
        <authorList>
            <consortium name="DOE Joint Genome Institute"/>
            <consortium name="Mycorrhizal Genomics Consortium"/>
            <person name="Kohler A."/>
            <person name="Kuo A."/>
            <person name="Nagy L.G."/>
            <person name="Floudas D."/>
            <person name="Copeland A."/>
            <person name="Barry K.W."/>
            <person name="Cichocki N."/>
            <person name="Veneault-Fourrey C."/>
            <person name="LaButti K."/>
            <person name="Lindquist E.A."/>
            <person name="Lipzen A."/>
            <person name="Lundell T."/>
            <person name="Morin E."/>
            <person name="Murat C."/>
            <person name="Riley R."/>
            <person name="Ohm R."/>
            <person name="Sun H."/>
            <person name="Tunlid A."/>
            <person name="Henrissat B."/>
            <person name="Grigoriev I.V."/>
            <person name="Hibbett D.S."/>
            <person name="Martin F."/>
        </authorList>
    </citation>
    <scope>NUCLEOTIDE SEQUENCE [LARGE SCALE GENOMIC DNA]</scope>
    <source>
        <strain evidence="3 4">SS14</strain>
    </source>
</reference>
<feature type="compositionally biased region" description="Polar residues" evidence="1">
    <location>
        <begin position="308"/>
        <end position="320"/>
    </location>
</feature>
<evidence type="ECO:0000259" key="2">
    <source>
        <dbReference type="Pfam" id="PF03184"/>
    </source>
</evidence>
<dbReference type="AlphaFoldDB" id="A0A0C9UQ36"/>
<dbReference type="HOGENOM" id="CLU_013929_2_0_1"/>
<dbReference type="Proteomes" id="UP000054279">
    <property type="component" value="Unassembled WGS sequence"/>
</dbReference>
<dbReference type="PANTHER" id="PTHR19303">
    <property type="entry name" value="TRANSPOSON"/>
    <property type="match status" value="1"/>
</dbReference>
<dbReference type="PANTHER" id="PTHR19303:SF74">
    <property type="entry name" value="POGO TRANSPOSABLE ELEMENT WITH KRAB DOMAIN"/>
    <property type="match status" value="1"/>
</dbReference>
<dbReference type="GO" id="GO:0003677">
    <property type="term" value="F:DNA binding"/>
    <property type="evidence" value="ECO:0007669"/>
    <property type="project" value="TreeGrafter"/>
</dbReference>
<feature type="region of interest" description="Disordered" evidence="1">
    <location>
        <begin position="296"/>
        <end position="345"/>
    </location>
</feature>
<evidence type="ECO:0000256" key="1">
    <source>
        <dbReference type="SAM" id="MobiDB-lite"/>
    </source>
</evidence>
<organism evidence="3 4">
    <name type="scientific">Sphaerobolus stellatus (strain SS14)</name>
    <dbReference type="NCBI Taxonomy" id="990650"/>
    <lineage>
        <taxon>Eukaryota</taxon>
        <taxon>Fungi</taxon>
        <taxon>Dikarya</taxon>
        <taxon>Basidiomycota</taxon>
        <taxon>Agaricomycotina</taxon>
        <taxon>Agaricomycetes</taxon>
        <taxon>Phallomycetidae</taxon>
        <taxon>Geastrales</taxon>
        <taxon>Sphaerobolaceae</taxon>
        <taxon>Sphaerobolus</taxon>
    </lineage>
</organism>
<dbReference type="InterPro" id="IPR004875">
    <property type="entry name" value="DDE_SF_endonuclease_dom"/>
</dbReference>
<gene>
    <name evidence="3" type="ORF">M422DRAFT_88702</name>
</gene>
<proteinExistence type="predicted"/>
<feature type="domain" description="DDE-1" evidence="2">
    <location>
        <begin position="143"/>
        <end position="240"/>
    </location>
</feature>
<accession>A0A0C9UQ36</accession>
<keyword evidence="4" id="KW-1185">Reference proteome</keyword>
<dbReference type="InterPro" id="IPR050863">
    <property type="entry name" value="CenT-Element_Derived"/>
</dbReference>
<protein>
    <recommendedName>
        <fullName evidence="2">DDE-1 domain-containing protein</fullName>
    </recommendedName>
</protein>
<feature type="compositionally biased region" description="Acidic residues" evidence="1">
    <location>
        <begin position="322"/>
        <end position="335"/>
    </location>
</feature>
<evidence type="ECO:0000313" key="4">
    <source>
        <dbReference type="Proteomes" id="UP000054279"/>
    </source>
</evidence>
<dbReference type="EMBL" id="KN837114">
    <property type="protein sequence ID" value="KIJ45013.1"/>
    <property type="molecule type" value="Genomic_DNA"/>
</dbReference>
<feature type="compositionally biased region" description="Basic and acidic residues" evidence="1">
    <location>
        <begin position="336"/>
        <end position="345"/>
    </location>
</feature>